<dbReference type="AlphaFoldDB" id="A0A1D1VMJ2"/>
<evidence type="ECO:0000313" key="1">
    <source>
        <dbReference type="EMBL" id="GAV02807.1"/>
    </source>
</evidence>
<name>A0A1D1VMJ2_RAMVA</name>
<gene>
    <name evidence="1" type="primary">RvY_13327-1</name>
    <name evidence="1" type="synonym">RvY_13327.1</name>
    <name evidence="1" type="ORF">RvY_13327</name>
</gene>
<keyword evidence="2" id="KW-1185">Reference proteome</keyword>
<accession>A0A1D1VMJ2</accession>
<evidence type="ECO:0000313" key="2">
    <source>
        <dbReference type="Proteomes" id="UP000186922"/>
    </source>
</evidence>
<sequence>MARRQRQVQMLAPEKPEDIDLNTYLEKMLFALLRNKSSVTYGRLFRAIRDELKAMPFRLDLDEGPKRKSIVIDYEQAVINTVATFTFRKQSDDKFKRTGSLFSTRNDDEFSRSIRMVLALAFVPRESIKDAWQTLLHLESFNAARD</sequence>
<proteinExistence type="predicted"/>
<reference evidence="1 2" key="1">
    <citation type="journal article" date="2016" name="Nat. Commun.">
        <title>Extremotolerant tardigrade genome and improved radiotolerance of human cultured cells by tardigrade-unique protein.</title>
        <authorList>
            <person name="Hashimoto T."/>
            <person name="Horikawa D.D."/>
            <person name="Saito Y."/>
            <person name="Kuwahara H."/>
            <person name="Kozuka-Hata H."/>
            <person name="Shin-I T."/>
            <person name="Minakuchi Y."/>
            <person name="Ohishi K."/>
            <person name="Motoyama A."/>
            <person name="Aizu T."/>
            <person name="Enomoto A."/>
            <person name="Kondo K."/>
            <person name="Tanaka S."/>
            <person name="Hara Y."/>
            <person name="Koshikawa S."/>
            <person name="Sagara H."/>
            <person name="Miura T."/>
            <person name="Yokobori S."/>
            <person name="Miyagawa K."/>
            <person name="Suzuki Y."/>
            <person name="Kubo T."/>
            <person name="Oyama M."/>
            <person name="Kohara Y."/>
            <person name="Fujiyama A."/>
            <person name="Arakawa K."/>
            <person name="Katayama T."/>
            <person name="Toyoda A."/>
            <person name="Kunieda T."/>
        </authorList>
    </citation>
    <scope>NUCLEOTIDE SEQUENCE [LARGE SCALE GENOMIC DNA]</scope>
    <source>
        <strain evidence="1 2">YOKOZUNA-1</strain>
    </source>
</reference>
<dbReference type="Proteomes" id="UP000186922">
    <property type="component" value="Unassembled WGS sequence"/>
</dbReference>
<protein>
    <submittedName>
        <fullName evidence="1">Uncharacterized protein</fullName>
    </submittedName>
</protein>
<dbReference type="EMBL" id="BDGG01000008">
    <property type="protein sequence ID" value="GAV02807.1"/>
    <property type="molecule type" value="Genomic_DNA"/>
</dbReference>
<dbReference type="OrthoDB" id="7697804at2759"/>
<organism evidence="1 2">
    <name type="scientific">Ramazzottius varieornatus</name>
    <name type="common">Water bear</name>
    <name type="synonym">Tardigrade</name>
    <dbReference type="NCBI Taxonomy" id="947166"/>
    <lineage>
        <taxon>Eukaryota</taxon>
        <taxon>Metazoa</taxon>
        <taxon>Ecdysozoa</taxon>
        <taxon>Tardigrada</taxon>
        <taxon>Eutardigrada</taxon>
        <taxon>Parachela</taxon>
        <taxon>Hypsibioidea</taxon>
        <taxon>Ramazzottiidae</taxon>
        <taxon>Ramazzottius</taxon>
    </lineage>
</organism>
<comment type="caution">
    <text evidence="1">The sequence shown here is derived from an EMBL/GenBank/DDBJ whole genome shotgun (WGS) entry which is preliminary data.</text>
</comment>